<evidence type="ECO:0000256" key="14">
    <source>
        <dbReference type="ARBA" id="ARBA00022833"/>
    </source>
</evidence>
<feature type="repeat" description="LDL-receptor class B" evidence="28">
    <location>
        <begin position="3355"/>
        <end position="3396"/>
    </location>
</feature>
<feature type="repeat" description="LDL-receptor class B" evidence="28">
    <location>
        <begin position="5275"/>
        <end position="5323"/>
    </location>
</feature>
<dbReference type="Pfam" id="PF15045">
    <property type="entry name" value="Clathrin_bdg"/>
    <property type="match status" value="1"/>
</dbReference>
<dbReference type="InterPro" id="IPR023415">
    <property type="entry name" value="LDLR_class-A_CS"/>
</dbReference>
<evidence type="ECO:0000256" key="11">
    <source>
        <dbReference type="ARBA" id="ARBA00022729"/>
    </source>
</evidence>
<feature type="disulfide bond" evidence="27">
    <location>
        <begin position="2377"/>
        <end position="2389"/>
    </location>
</feature>
<reference evidence="33" key="1">
    <citation type="submission" date="2019-11" db="EMBL/GenBank/DDBJ databases">
        <title>The nuclear and mitochondrial genomes of Frieseomelitta varia - a highly eusocial stingless bee (Meliponini) with a permanently sterile worker caste.</title>
        <authorList>
            <person name="Freitas F.C.P."/>
            <person name="Lourenco A.P."/>
            <person name="Nunes F.M.F."/>
            <person name="Paschoal A.R."/>
            <person name="Abreu F.C.P."/>
            <person name="Barbin F.O."/>
            <person name="Bataglia L."/>
            <person name="Cardoso-Junior C.A.M."/>
            <person name="Cervoni M.S."/>
            <person name="Silva S.R."/>
            <person name="Dalarmi F."/>
            <person name="Del Lama M.A."/>
            <person name="Depintor T.S."/>
            <person name="Ferreira K.M."/>
            <person name="Goria P.S."/>
            <person name="Jaskot M.C."/>
            <person name="Lago D.C."/>
            <person name="Luna-Lucena D."/>
            <person name="Moda L.M."/>
            <person name="Nascimento L."/>
            <person name="Pedrino M."/>
            <person name="Rabico F.O."/>
            <person name="Sanches F.C."/>
            <person name="Santos D.E."/>
            <person name="Santos C.G."/>
            <person name="Vieira J."/>
            <person name="Lopes T.F."/>
            <person name="Barchuk A.R."/>
            <person name="Hartfelder K."/>
            <person name="Simoes Z.L.P."/>
            <person name="Bitondi M.M.G."/>
            <person name="Pinheiro D.G."/>
        </authorList>
    </citation>
    <scope>NUCLEOTIDE SEQUENCE</scope>
    <source>
        <strain evidence="33">USP_RPSP 00005682</strain>
        <tissue evidence="33">Whole individual</tissue>
    </source>
</reference>
<keyword evidence="16" id="KW-0689">Ribosomal protein</keyword>
<feature type="domain" description="C2H2-type" evidence="32">
    <location>
        <begin position="643"/>
        <end position="670"/>
    </location>
</feature>
<feature type="disulfide bond" evidence="27">
    <location>
        <begin position="2173"/>
        <end position="2185"/>
    </location>
</feature>
<evidence type="ECO:0000259" key="32">
    <source>
        <dbReference type="PROSITE" id="PS50157"/>
    </source>
</evidence>
<dbReference type="PROSITE" id="PS50026">
    <property type="entry name" value="EGF_3"/>
    <property type="match status" value="3"/>
</dbReference>
<feature type="disulfide bond" evidence="27">
    <location>
        <begin position="4906"/>
        <end position="4921"/>
    </location>
</feature>
<evidence type="ECO:0000256" key="9">
    <source>
        <dbReference type="ARBA" id="ARBA00022692"/>
    </source>
</evidence>
<evidence type="ECO:0000256" key="19">
    <source>
        <dbReference type="ARBA" id="ARBA00023157"/>
    </source>
</evidence>
<dbReference type="GO" id="GO:0003735">
    <property type="term" value="F:structural constituent of ribosome"/>
    <property type="evidence" value="ECO:0007669"/>
    <property type="project" value="InterPro"/>
</dbReference>
<feature type="domain" description="C2H2-type" evidence="32">
    <location>
        <begin position="671"/>
        <end position="699"/>
    </location>
</feature>
<dbReference type="FunFam" id="3.30.160.60:FF:000446">
    <property type="entry name" value="Zinc finger protein"/>
    <property type="match status" value="1"/>
</dbReference>
<dbReference type="InterPro" id="IPR049883">
    <property type="entry name" value="NOTCH1_EGF-like"/>
</dbReference>
<dbReference type="InterPro" id="IPR056588">
    <property type="entry name" value="EGF_LRP2"/>
</dbReference>
<dbReference type="Pfam" id="PF00057">
    <property type="entry name" value="Ldl_recept_a"/>
    <property type="match status" value="31"/>
</dbReference>
<evidence type="ECO:0000313" key="33">
    <source>
        <dbReference type="EMBL" id="KAF3428576.1"/>
    </source>
</evidence>
<dbReference type="FunFam" id="4.10.400.10:FF:000181">
    <property type="entry name" value="Low-density lipoprotein RecePtor related"/>
    <property type="match status" value="1"/>
</dbReference>
<feature type="region of interest" description="Disordered" evidence="29">
    <location>
        <begin position="508"/>
        <end position="575"/>
    </location>
</feature>
<feature type="disulfide bond" evidence="27">
    <location>
        <begin position="4851"/>
        <end position="4869"/>
    </location>
</feature>
<evidence type="ECO:0000259" key="31">
    <source>
        <dbReference type="PROSITE" id="PS50026"/>
    </source>
</evidence>
<feature type="disulfide bond" evidence="27">
    <location>
        <begin position="2141"/>
        <end position="2159"/>
    </location>
</feature>
<dbReference type="InterPro" id="IPR031314">
    <property type="entry name" value="DNK_dom"/>
</dbReference>
<organism evidence="33 34">
    <name type="scientific">Frieseomelitta varia</name>
    <dbReference type="NCBI Taxonomy" id="561572"/>
    <lineage>
        <taxon>Eukaryota</taxon>
        <taxon>Metazoa</taxon>
        <taxon>Ecdysozoa</taxon>
        <taxon>Arthropoda</taxon>
        <taxon>Hexapoda</taxon>
        <taxon>Insecta</taxon>
        <taxon>Pterygota</taxon>
        <taxon>Neoptera</taxon>
        <taxon>Endopterygota</taxon>
        <taxon>Hymenoptera</taxon>
        <taxon>Apocrita</taxon>
        <taxon>Aculeata</taxon>
        <taxon>Apoidea</taxon>
        <taxon>Anthophila</taxon>
        <taxon>Apidae</taxon>
        <taxon>Frieseomelitta</taxon>
    </lineage>
</organism>
<evidence type="ECO:0000256" key="12">
    <source>
        <dbReference type="ARBA" id="ARBA00022737"/>
    </source>
</evidence>
<dbReference type="GO" id="GO:0043235">
    <property type="term" value="C:receptor complex"/>
    <property type="evidence" value="ECO:0007669"/>
    <property type="project" value="TreeGrafter"/>
</dbReference>
<dbReference type="Gene3D" id="3.30.160.60">
    <property type="entry name" value="Classic Zinc Finger"/>
    <property type="match status" value="3"/>
</dbReference>
<dbReference type="GO" id="GO:0042562">
    <property type="term" value="F:hormone binding"/>
    <property type="evidence" value="ECO:0007669"/>
    <property type="project" value="TreeGrafter"/>
</dbReference>
<evidence type="ECO:0000256" key="28">
    <source>
        <dbReference type="PROSITE-ProRule" id="PRU00461"/>
    </source>
</evidence>
<feature type="disulfide bond" evidence="27">
    <location>
        <begin position="1287"/>
        <end position="1299"/>
    </location>
</feature>
<dbReference type="Gene3D" id="2.10.25.10">
    <property type="entry name" value="Laminin"/>
    <property type="match status" value="9"/>
</dbReference>
<feature type="disulfide bond" evidence="27">
    <location>
        <begin position="4107"/>
        <end position="4119"/>
    </location>
</feature>
<evidence type="ECO:0000256" key="21">
    <source>
        <dbReference type="ARBA" id="ARBA00023176"/>
    </source>
</evidence>
<feature type="disulfide bond" evidence="27">
    <location>
        <begin position="4933"/>
        <end position="4951"/>
    </location>
</feature>
<dbReference type="GO" id="GO:0006898">
    <property type="term" value="P:receptor-mediated endocytosis"/>
    <property type="evidence" value="ECO:0007669"/>
    <property type="project" value="TreeGrafter"/>
</dbReference>
<feature type="disulfide bond" evidence="27">
    <location>
        <begin position="2272"/>
        <end position="2287"/>
    </location>
</feature>
<feature type="repeat" description="LDL-receptor class B" evidence="28">
    <location>
        <begin position="4402"/>
        <end position="4443"/>
    </location>
</feature>
<dbReference type="SMART" id="SM00135">
    <property type="entry name" value="LY"/>
    <property type="match status" value="36"/>
</dbReference>
<feature type="repeat" description="LDL-receptor class B" evidence="28">
    <location>
        <begin position="1533"/>
        <end position="1578"/>
    </location>
</feature>
<evidence type="ECO:0000256" key="1">
    <source>
        <dbReference type="ARBA" id="ARBA00004251"/>
    </source>
</evidence>
<feature type="domain" description="EGF-like" evidence="31">
    <location>
        <begin position="1447"/>
        <end position="1485"/>
    </location>
</feature>
<feature type="repeat" description="LDL-receptor class B" evidence="28">
    <location>
        <begin position="1979"/>
        <end position="2021"/>
    </location>
</feature>
<dbReference type="InterPro" id="IPR011011">
    <property type="entry name" value="Znf_FYVE_PHD"/>
</dbReference>
<dbReference type="PROSITE" id="PS50068">
    <property type="entry name" value="LDLRA_2"/>
    <property type="match status" value="32"/>
</dbReference>
<dbReference type="InterPro" id="IPR000033">
    <property type="entry name" value="LDLR_classB_rpt"/>
</dbReference>
<dbReference type="Gene3D" id="4.10.400.10">
    <property type="entry name" value="Low-density Lipoprotein Receptor"/>
    <property type="match status" value="32"/>
</dbReference>
<dbReference type="PANTHER" id="PTHR22722:SF14">
    <property type="entry name" value="MEGALIN, ISOFORM A"/>
    <property type="match status" value="1"/>
</dbReference>
<feature type="disulfide bond" evidence="27">
    <location>
        <begin position="1346"/>
        <end position="1361"/>
    </location>
</feature>
<dbReference type="FunFam" id="4.10.400.10:FF:000030">
    <property type="entry name" value="Sortilin related receptor 1"/>
    <property type="match status" value="1"/>
</dbReference>
<dbReference type="PANTHER" id="PTHR22722">
    <property type="entry name" value="LOW-DENSITY LIPOPROTEIN RECEPTOR-RELATED PROTEIN 2-RELATED"/>
    <property type="match status" value="1"/>
</dbReference>
<feature type="disulfide bond" evidence="27">
    <location>
        <begin position="4686"/>
        <end position="4704"/>
    </location>
</feature>
<evidence type="ECO:0008006" key="35">
    <source>
        <dbReference type="Google" id="ProtNLM"/>
    </source>
</evidence>
<evidence type="ECO:0000313" key="34">
    <source>
        <dbReference type="Proteomes" id="UP000655588"/>
    </source>
</evidence>
<feature type="repeat" description="LDL-receptor class B" evidence="28">
    <location>
        <begin position="2629"/>
        <end position="2671"/>
    </location>
</feature>
<dbReference type="FunFam" id="4.10.400.10:FF:000078">
    <property type="entry name" value="low-density lipoprotein receptor-related protein 2"/>
    <property type="match status" value="2"/>
</dbReference>
<feature type="disulfide bond" evidence="27">
    <location>
        <begin position="4168"/>
        <end position="4183"/>
    </location>
</feature>
<feature type="repeat" description="LDL-receptor class B" evidence="28">
    <location>
        <begin position="3266"/>
        <end position="3310"/>
    </location>
</feature>
<feature type="domain" description="C2H2-type" evidence="32">
    <location>
        <begin position="700"/>
        <end position="727"/>
    </location>
</feature>
<dbReference type="FunFam" id="4.10.400.10:FF:000001">
    <property type="entry name" value="Low-density lipoprotein receptor-related protein 1"/>
    <property type="match status" value="1"/>
</dbReference>
<evidence type="ECO:0000256" key="2">
    <source>
        <dbReference type="ARBA" id="ARBA00004613"/>
    </source>
</evidence>
<feature type="disulfide bond" evidence="27">
    <location>
        <begin position="4977"/>
        <end position="4995"/>
    </location>
</feature>
<dbReference type="Gene3D" id="6.10.140.1740">
    <property type="match status" value="1"/>
</dbReference>
<dbReference type="Proteomes" id="UP000655588">
    <property type="component" value="Unassembled WGS sequence"/>
</dbReference>
<feature type="repeat" description="LDL-receptor class B" evidence="28">
    <location>
        <begin position="3623"/>
        <end position="3669"/>
    </location>
</feature>
<keyword evidence="4" id="KW-1003">Cell membrane</keyword>
<dbReference type="GO" id="GO:0005509">
    <property type="term" value="F:calcium ion binding"/>
    <property type="evidence" value="ECO:0007669"/>
    <property type="project" value="InterPro"/>
</dbReference>
<dbReference type="EMBL" id="WNWW01000212">
    <property type="protein sequence ID" value="KAF3428576.1"/>
    <property type="molecule type" value="Genomic_DNA"/>
</dbReference>
<feature type="disulfide bond" evidence="27">
    <location>
        <begin position="2153"/>
        <end position="2168"/>
    </location>
</feature>
<feature type="disulfide bond" evidence="27">
    <location>
        <begin position="4970"/>
        <end position="4982"/>
    </location>
</feature>
<dbReference type="FunFam" id="4.10.400.10:FF:000045">
    <property type="entry name" value="Low-density lipoprotein receptor-related protein 2"/>
    <property type="match status" value="1"/>
</dbReference>
<dbReference type="InterPro" id="IPR001881">
    <property type="entry name" value="EGF-like_Ca-bd_dom"/>
</dbReference>
<feature type="disulfide bond" evidence="27">
    <location>
        <begin position="4945"/>
        <end position="4960"/>
    </location>
</feature>
<dbReference type="Pfam" id="PF07645">
    <property type="entry name" value="EGF_CA"/>
    <property type="match status" value="3"/>
</dbReference>
<dbReference type="InterPro" id="IPR002172">
    <property type="entry name" value="LDrepeatLR_classA_rpt"/>
</dbReference>
<feature type="repeat" description="LDL-receptor class B" evidence="28">
    <location>
        <begin position="1849"/>
        <end position="1891"/>
    </location>
</feature>
<dbReference type="SUPFAM" id="SSF63825">
    <property type="entry name" value="YWTD domain"/>
    <property type="match status" value="8"/>
</dbReference>
<feature type="disulfide bond" evidence="27">
    <location>
        <begin position="4014"/>
        <end position="4026"/>
    </location>
</feature>
<feature type="disulfide bond" evidence="27">
    <location>
        <begin position="2180"/>
        <end position="2198"/>
    </location>
</feature>
<feature type="disulfide bond" evidence="27">
    <location>
        <begin position="1334"/>
        <end position="1352"/>
    </location>
</feature>
<name>A0A833VQQ1_9HYME</name>
<dbReference type="Pfam" id="PF00058">
    <property type="entry name" value="Ldl_recept_b"/>
    <property type="match status" value="7"/>
</dbReference>
<evidence type="ECO:0000256" key="5">
    <source>
        <dbReference type="ARBA" id="ARBA00022525"/>
    </source>
</evidence>
<dbReference type="InterPro" id="IPR027417">
    <property type="entry name" value="P-loop_NTPase"/>
</dbReference>
<accession>A0A833VQQ1</accession>
<dbReference type="SUPFAM" id="SSF57196">
    <property type="entry name" value="EGF/Laminin"/>
    <property type="match status" value="2"/>
</dbReference>
<keyword evidence="13 25" id="KW-0863">Zinc-finger</keyword>
<feature type="disulfide bond" evidence="27">
    <location>
        <begin position="2192"/>
        <end position="2207"/>
    </location>
</feature>
<keyword evidence="5" id="KW-0964">Secreted</keyword>
<dbReference type="PROSITE" id="PS50157">
    <property type="entry name" value="ZINC_FINGER_C2H2_2"/>
    <property type="match status" value="3"/>
</dbReference>
<feature type="disulfide bond" evidence="26">
    <location>
        <begin position="1451"/>
        <end position="1461"/>
    </location>
</feature>
<dbReference type="GO" id="GO:0005905">
    <property type="term" value="C:clathrin-coated pit"/>
    <property type="evidence" value="ECO:0007669"/>
    <property type="project" value="UniProtKB-KW"/>
</dbReference>
<dbReference type="PROSITE" id="PS51120">
    <property type="entry name" value="LDLRB"/>
    <property type="match status" value="13"/>
</dbReference>
<dbReference type="InterPro" id="IPR026823">
    <property type="entry name" value="cEGF"/>
</dbReference>
<feature type="disulfide bond" evidence="27">
    <location>
        <begin position="5064"/>
        <end position="5082"/>
    </location>
</feature>
<dbReference type="InterPro" id="IPR011042">
    <property type="entry name" value="6-blade_b-propeller_TolB-like"/>
</dbReference>
<dbReference type="PRINTS" id="PR00261">
    <property type="entry name" value="LDLRECEPTOR"/>
</dbReference>
<evidence type="ECO:0000256" key="10">
    <source>
        <dbReference type="ARBA" id="ARBA00022723"/>
    </source>
</evidence>
<feature type="compositionally biased region" description="Low complexity" evidence="29">
    <location>
        <begin position="1246"/>
        <end position="1263"/>
    </location>
</feature>
<feature type="disulfide bond" evidence="27">
    <location>
        <begin position="3892"/>
        <end position="3910"/>
    </location>
</feature>
<evidence type="ECO:0000256" key="20">
    <source>
        <dbReference type="ARBA" id="ARBA00023170"/>
    </source>
</evidence>
<comment type="subcellular location">
    <subcellularLocation>
        <location evidence="1">Cell membrane</location>
        <topology evidence="1">Single-pass type I membrane protein</topology>
    </subcellularLocation>
    <subcellularLocation>
        <location evidence="24">Membrane</location>
        <location evidence="24">Coated pit</location>
    </subcellularLocation>
    <subcellularLocation>
        <location evidence="2">Secreted</location>
    </subcellularLocation>
</comment>
<keyword evidence="12" id="KW-0677">Repeat</keyword>
<evidence type="ECO:0000256" key="8">
    <source>
        <dbReference type="ARBA" id="ARBA00022583"/>
    </source>
</evidence>
<dbReference type="PROSITE" id="PS00010">
    <property type="entry name" value="ASX_HYDROXYL"/>
    <property type="match status" value="4"/>
</dbReference>
<dbReference type="InterPro" id="IPR013087">
    <property type="entry name" value="Znf_C2H2_type"/>
</dbReference>
<comment type="similarity">
    <text evidence="3">Belongs to the LDLR family.</text>
</comment>
<keyword evidence="19 26" id="KW-1015">Disulfide bond</keyword>
<feature type="disulfide bond" evidence="27">
    <location>
        <begin position="4156"/>
        <end position="4174"/>
    </location>
</feature>
<feature type="disulfide bond" evidence="27">
    <location>
        <begin position="5076"/>
        <end position="5091"/>
    </location>
</feature>
<dbReference type="InterPro" id="IPR036055">
    <property type="entry name" value="LDL_receptor-like_sf"/>
</dbReference>
<feature type="compositionally biased region" description="Basic residues" evidence="29">
    <location>
        <begin position="521"/>
        <end position="536"/>
    </location>
</feature>
<feature type="disulfide bond" evidence="27">
    <location>
        <begin position="2384"/>
        <end position="2402"/>
    </location>
</feature>
<dbReference type="GO" id="GO:0008270">
    <property type="term" value="F:zinc ion binding"/>
    <property type="evidence" value="ECO:0007669"/>
    <property type="project" value="UniProtKB-KW"/>
</dbReference>
<feature type="disulfide bond" evidence="27">
    <location>
        <begin position="3805"/>
        <end position="3817"/>
    </location>
</feature>
<evidence type="ECO:0000256" key="17">
    <source>
        <dbReference type="ARBA" id="ARBA00022989"/>
    </source>
</evidence>
<feature type="disulfide bond" evidence="27">
    <location>
        <begin position="4114"/>
        <end position="4132"/>
    </location>
</feature>
<feature type="repeat" description="LDL-receptor class B" evidence="28">
    <location>
        <begin position="3311"/>
        <end position="3354"/>
    </location>
</feature>
<dbReference type="PROSITE" id="PS00028">
    <property type="entry name" value="ZINC_FINGER_C2H2_1"/>
    <property type="match status" value="3"/>
</dbReference>
<feature type="repeat" description="LDL-receptor class B" evidence="28">
    <location>
        <begin position="3582"/>
        <end position="3622"/>
    </location>
</feature>
<dbReference type="SMART" id="SM00179">
    <property type="entry name" value="EGF_CA"/>
    <property type="match status" value="9"/>
</dbReference>
<keyword evidence="34" id="KW-1185">Reference proteome</keyword>
<keyword evidence="15" id="KW-0106">Calcium</keyword>
<feature type="disulfide bond" evidence="27">
    <location>
        <begin position="3812"/>
        <end position="3830"/>
    </location>
</feature>
<feature type="disulfide bond" evidence="27">
    <location>
        <begin position="2212"/>
        <end position="2224"/>
    </location>
</feature>
<feature type="region of interest" description="Disordered" evidence="29">
    <location>
        <begin position="726"/>
        <end position="767"/>
    </location>
</feature>
<feature type="disulfide bond" evidence="27">
    <location>
        <begin position="4679"/>
        <end position="4691"/>
    </location>
</feature>
<evidence type="ECO:0000256" key="30">
    <source>
        <dbReference type="SAM" id="Phobius"/>
    </source>
</evidence>
<dbReference type="FunFam" id="4.10.400.10:FF:000062">
    <property type="entry name" value="Terribly reduced optic lobes, isoform AI"/>
    <property type="match status" value="1"/>
</dbReference>
<dbReference type="GO" id="GO:0005840">
    <property type="term" value="C:ribosome"/>
    <property type="evidence" value="ECO:0007669"/>
    <property type="project" value="UniProtKB-KW"/>
</dbReference>
<dbReference type="InterPro" id="IPR000152">
    <property type="entry name" value="EGF-type_Asp/Asn_hydroxyl_site"/>
</dbReference>
<keyword evidence="14" id="KW-0862">Zinc</keyword>
<feature type="disulfide bond" evidence="27">
    <location>
        <begin position="3971"/>
        <end position="3983"/>
    </location>
</feature>
<dbReference type="FunFam" id="2.120.10.30:FF:000035">
    <property type="entry name" value="Low-density lipoprotein receptor-related protein 2"/>
    <property type="match status" value="2"/>
</dbReference>
<feature type="disulfide bond" evidence="27">
    <location>
        <begin position="3853"/>
        <end position="3871"/>
    </location>
</feature>
<evidence type="ECO:0000256" key="13">
    <source>
        <dbReference type="ARBA" id="ARBA00022771"/>
    </source>
</evidence>
<keyword evidence="7" id="KW-0597">Phosphoprotein</keyword>
<dbReference type="InterPro" id="IPR000742">
    <property type="entry name" value="EGF"/>
</dbReference>
<keyword evidence="23" id="KW-0687">Ribonucleoprotein</keyword>
<dbReference type="PROSITE" id="PS01186">
    <property type="entry name" value="EGF_2"/>
    <property type="match status" value="3"/>
</dbReference>
<comment type="caution">
    <text evidence="33">The sequence shown here is derived from an EMBL/GenBank/DDBJ whole genome shotgun (WGS) entry which is preliminary data.</text>
</comment>
<dbReference type="InterPro" id="IPR011331">
    <property type="entry name" value="Ribosomal_eL37/eL43"/>
</dbReference>
<keyword evidence="8" id="KW-0254">Endocytosis</keyword>
<feature type="disulfide bond" evidence="27">
    <location>
        <begin position="3978"/>
        <end position="3996"/>
    </location>
</feature>
<feature type="transmembrane region" description="Helical" evidence="30">
    <location>
        <begin position="5495"/>
        <end position="5518"/>
    </location>
</feature>
<keyword evidence="20" id="KW-0675">Receptor</keyword>
<evidence type="ECO:0000256" key="29">
    <source>
        <dbReference type="SAM" id="MobiDB-lite"/>
    </source>
</evidence>
<feature type="disulfide bond" evidence="27">
    <location>
        <begin position="4887"/>
        <end position="4899"/>
    </location>
</feature>
<dbReference type="GO" id="GO:1990904">
    <property type="term" value="C:ribonucleoprotein complex"/>
    <property type="evidence" value="ECO:0007669"/>
    <property type="project" value="UniProtKB-KW"/>
</dbReference>
<keyword evidence="11" id="KW-0732">Signal</keyword>
<dbReference type="SMART" id="SM01408">
    <property type="entry name" value="ING"/>
    <property type="match status" value="1"/>
</dbReference>
<comment type="caution">
    <text evidence="26">Lacks conserved residue(s) required for the propagation of feature annotation.</text>
</comment>
<dbReference type="InterPro" id="IPR036236">
    <property type="entry name" value="Znf_C2H2_sf"/>
</dbReference>
<feature type="disulfide bond" evidence="27">
    <location>
        <begin position="4926"/>
        <end position="4938"/>
    </location>
</feature>
<dbReference type="Gene3D" id="2.20.25.30">
    <property type="match status" value="1"/>
</dbReference>
<keyword evidence="6 26" id="KW-0245">EGF-like domain</keyword>
<dbReference type="SUPFAM" id="SSF57667">
    <property type="entry name" value="beta-beta-alpha zinc fingers"/>
    <property type="match status" value="2"/>
</dbReference>
<evidence type="ECO:0000256" key="4">
    <source>
        <dbReference type="ARBA" id="ARBA00022475"/>
    </source>
</evidence>
<dbReference type="FunFam" id="4.10.400.10:FF:000005">
    <property type="entry name" value="low-density lipoprotein receptor-related protein 1B"/>
    <property type="match status" value="1"/>
</dbReference>
<evidence type="ECO:0000256" key="16">
    <source>
        <dbReference type="ARBA" id="ARBA00022980"/>
    </source>
</evidence>
<evidence type="ECO:0000256" key="18">
    <source>
        <dbReference type="ARBA" id="ARBA00023136"/>
    </source>
</evidence>
<dbReference type="Gene3D" id="2.120.10.30">
    <property type="entry name" value="TolB, C-terminal domain"/>
    <property type="match status" value="9"/>
</dbReference>
<feature type="disulfide bond" evidence="27">
    <location>
        <begin position="1327"/>
        <end position="1339"/>
    </location>
</feature>
<evidence type="ECO:0000256" key="27">
    <source>
        <dbReference type="PROSITE-ProRule" id="PRU00124"/>
    </source>
</evidence>
<evidence type="ECO:0000256" key="6">
    <source>
        <dbReference type="ARBA" id="ARBA00022536"/>
    </source>
</evidence>
<dbReference type="SUPFAM" id="SSF57903">
    <property type="entry name" value="FYVE/PHD zinc finger"/>
    <property type="match status" value="1"/>
</dbReference>
<feature type="disulfide bond" evidence="27">
    <location>
        <begin position="3846"/>
        <end position="3858"/>
    </location>
</feature>
<evidence type="ECO:0000256" key="22">
    <source>
        <dbReference type="ARBA" id="ARBA00023180"/>
    </source>
</evidence>
<feature type="disulfide bond" evidence="27">
    <location>
        <begin position="4200"/>
        <end position="4218"/>
    </location>
</feature>
<feature type="disulfide bond" evidence="27">
    <location>
        <begin position="4894"/>
        <end position="4912"/>
    </location>
</feature>
<feature type="region of interest" description="Disordered" evidence="29">
    <location>
        <begin position="5604"/>
        <end position="5647"/>
    </location>
</feature>
<dbReference type="FunFam" id="4.10.400.10:FF:000004">
    <property type="entry name" value="Low-density lipoprotein receptor-related protein 1"/>
    <property type="match status" value="1"/>
</dbReference>
<dbReference type="SUPFAM" id="SSF57424">
    <property type="entry name" value="LDL receptor-like module"/>
    <property type="match status" value="31"/>
</dbReference>
<feature type="disulfide bond" evidence="27">
    <location>
        <begin position="2219"/>
        <end position="2237"/>
    </location>
</feature>
<dbReference type="InterPro" id="IPR018097">
    <property type="entry name" value="EGF_Ca-bd_CS"/>
</dbReference>
<evidence type="ECO:0000256" key="7">
    <source>
        <dbReference type="ARBA" id="ARBA00022553"/>
    </source>
</evidence>
<evidence type="ECO:0000256" key="3">
    <source>
        <dbReference type="ARBA" id="ARBA00009939"/>
    </source>
</evidence>
<dbReference type="GO" id="GO:0005634">
    <property type="term" value="C:nucleus"/>
    <property type="evidence" value="ECO:0007669"/>
    <property type="project" value="UniProtKB-ARBA"/>
</dbReference>
<dbReference type="InterPro" id="IPR024610">
    <property type="entry name" value="ING_N_histone-binding"/>
</dbReference>
<keyword evidence="21" id="KW-0168">Coated pit</keyword>
<protein>
    <recommendedName>
        <fullName evidence="35">Low-density lipoprotein receptor-related protein 2</fullName>
    </recommendedName>
</protein>
<feature type="compositionally biased region" description="Polar residues" evidence="29">
    <location>
        <begin position="728"/>
        <end position="767"/>
    </location>
</feature>
<feature type="disulfide bond" evidence="27">
    <location>
        <begin position="4767"/>
        <end position="4785"/>
    </location>
</feature>
<dbReference type="Pfam" id="PF12662">
    <property type="entry name" value="cEGF"/>
    <property type="match status" value="1"/>
</dbReference>
<keyword evidence="18 30" id="KW-0472">Membrane</keyword>
<dbReference type="InterPro" id="IPR009030">
    <property type="entry name" value="Growth_fac_rcpt_cys_sf"/>
</dbReference>
<dbReference type="Gene3D" id="3.40.50.300">
    <property type="entry name" value="P-loop containing nucleotide triphosphate hydrolases"/>
    <property type="match status" value="1"/>
</dbReference>
<feature type="disulfide bond" evidence="26">
    <location>
        <begin position="5473"/>
        <end position="5482"/>
    </location>
</feature>
<keyword evidence="10" id="KW-0479">Metal-binding</keyword>
<dbReference type="PROSITE" id="PS01187">
    <property type="entry name" value="EGF_CA"/>
    <property type="match status" value="4"/>
</dbReference>
<feature type="repeat" description="LDL-receptor class B" evidence="28">
    <location>
        <begin position="2674"/>
        <end position="2717"/>
    </location>
</feature>
<evidence type="ECO:0000256" key="15">
    <source>
        <dbReference type="ARBA" id="ARBA00022837"/>
    </source>
</evidence>
<keyword evidence="22" id="KW-0325">Glycoprotein</keyword>
<feature type="repeat" description="LDL-receptor class B" evidence="28">
    <location>
        <begin position="3670"/>
        <end position="3711"/>
    </location>
</feature>
<dbReference type="FunFam" id="4.10.400.10:FF:000009">
    <property type="entry name" value="Low-density lipoprotein receptor-related protein 1"/>
    <property type="match status" value="1"/>
</dbReference>
<dbReference type="FunFam" id="2.120.10.30:FF:000241">
    <property type="entry name" value="Low-density lipoprotein receptor-related protein 6"/>
    <property type="match status" value="4"/>
</dbReference>
<dbReference type="SMART" id="SM00355">
    <property type="entry name" value="ZnF_C2H2"/>
    <property type="match status" value="3"/>
</dbReference>
<sequence length="5647" mass="633739">MGRKRLPPRSADRRSEIAASKNVNNLMQVAFMRTLKFKIETPKPDPYPYWNKSCLKTNKIIDLTCLTYDENTKLIVVDGPPAVGKSKFCEDLAKEFGLLYMPSPTFDDMYINCYGYDVRNINPDLPEAWQFRDLKNFLKDPSHTGTPRIQLGYLLMRYEQCMNAIIHILSTGQGVILNRSIFTDFGFIYAMYNSGYIQENSLKIFEQLKNEATKRLLMPHLVIYLEATPETTLERIRKRGNSDEINSKVFTKKYLSDLDNGVKEKCFSWLTNHSEILVYDWNKGGNAKDVADDIENLDLEESEVKTKFSDWIFRDSHHLNDVVYSYQTKWDLLVDIDDIIFDKCAKEFLLPGEAEDTIRDILDKIDTEKYQYEYNPKYQKIPWFTRERVMVFSLYRRTPRDFVNCLEHLPIELQRNFTLMRDLDARAQGLMKDIDKLADDYLKNLKKESPEKKKEQLTHIQNLFNKAKEYGDDKVQLAIQTYELVDKHIRRLDSDLARFEAEIQDKALNSSRAQEESNASKKGRKKLKEKEKRKKGAAGTTSEDESKTARKKQKKAGAVGSGAQVESTALGHPADVLDMPVDPNEPTYCLCHQVSYGEMIGCDNPDTKGTSSFDNWSIKAKRRKTTGTGRLRYLKIVRRKFKYVCNICGKSYTQSSHMWTHKRFHMGVKPYACEYCDQRFTIKPDLADHTRKKHTRERPFKCDVCNKAFLTGSVFYQHRLIHRGDRLSASSDSPQKLATPVQTPSTSQNTSPKVNGISETPDNSETNVAQRPVAEDLLILEKINDDVNNIKLKTEVETLDEIIGNDASRDLGNINNNNKEITVGKEVSNGVNLINEGNSFEGEEWGASLNRLEDIEPLSLDLGDLIAAPDTTQSIDDDFYDYEQFEDSQNWVSHNNISTEISKADYFKVQDSGLTSDDTNKDLNTENEKEGSTLDLENIIVKPKLEDKCVENLDESSKKDIFSNEVDDLVFASVENQVFCNSIERDSSINDSKDEFSLKVQEENEVAENLQFSEDEDAKIKDNFLSSASLPDISKCSNEEFGDFKYDSTLETSVNAPQLEFSDYSTETDHKKKETFVQDDDFGDFTNFSEHTQFDETNVPDQKDEDDDFGDFNNFETAFEQPVVEQPQSSLKESIYRIENKSAANKIEDIITTMFSMDWEQCEIEIQSLISQADKVWKSIKNVEETNALTYQWANSSSNNVLLNSLGIDSRNILFGPRWNPNVPRFAANLGFTPLEPIKATTDSQTVATSNSKSQSSANSEEVPAAQFDWNSSGLVNPLEATSSSNCGVNSFRCLDGSCIPAALVCNYQKDCESAEDEFQTCNFQPCAINQFRCANSLCIPRSYVCDGYKDCQDGSDEKSCTTTTCPVNKFVCPRGTPDGKPLCIDRSQICDGKSDCEDKADEEATCSSVICTSLACRYKCRASPTGGVCYCPPGWILANDSTTCIDRDECSEWGFCEQLCENTEGSYTCSCALGFTLQARNKCRAEQRPGVKLELLVAQERAVWRMSASDEERNVVVNTTGASGVDYLYSRDLLFWSDVKTKKVHSEPLNGEGSSSRTTISSTSSWGPVALAVDWIGEKLYVVDSSVQKIDVHELDGRFHGIALSSNLTNPADIGLDPTVGLMFIADSKQVLRANMDGTADFPIVFEAAYKVSGIAVDVIGRRIFWCDSQLDYIETADYLGRNRVMVLRGPHTPSPTRLTLFENTIYWTDGTKQAIMSVDKTEGDTSIQTVYKMRDAKAIKALHPLMQPMVSNPCGNNNGGCQHMCIVTAASDQENRLGYRCACDIGWRLSSDQRNCNLVQEFLMYSQQRFIKGRVLDPVMEGFSDAISPVVSRRARFVGLDYDAHDQYIYYSDVLQDVIYRVRQNGTGREPVLASQNEGVEGLAVDWAAKNLYYIDSRKGTLNVLSTRNVTYRRTLLKNLKRPRAIVIHPNQGYIFFSEWDRPANISRAYTDGSNLVVFRNLTLGWPNGLAIDFAKDRLYWCDALLDHVQHSNLNGTDVQTVSSRLIRHPFSMAIHEQWMYITDWRLDAIIRLHKETGEQESILVRQPETNRLYGVKVYSRHIQVSLSDHPCFIDNGGCEKLCFAIPQNNTNGYGTARLTKVCGCPYGERIQANGKTCAPDPEAEPPLEACPNTWDFTCANQRCVSHAWVCDGENDCLDNSDERNCTKPTCSPNEFQCKSGRCVPMSFLCDSENDCGDYSDETGCPNVTCSANQFACANNRCIPNTWKCDSENDCGDSSDEGEFCVAKTCTYFQFTCPRSGHCIPRSWVCDGDNDCFDQQDEMDCPPVTCLSTQFTCADQKMCVLDSYKCDGISDCNDGSDEVGCPSLAPDQCNTDKQFQCVSSAICIPRSWYCDGTADCPDRSDEPASCGQVGCQPGFFKCRNERCVFKAYICDGKDDCGDGSDEDTELHACTAPEFKCDSQQWKCPNVTDRCVNITSVCDGKFDCPNGADEGPACDFQECKHGGVYCSNDCIQTPLGKQCTCPPGEELSKDGYACQDVNECDPPGRCSQVCVNIKGGYYCNCVDGYILEKDKHTCKAFNRSAAFLIISNRHTILVSDLQEQALERVPITVENVVATASNMHTGTIFWSDMKLKKISRLDRNSDPDDVISTGLDLVEGLAYDWIGQNLYWLDSKLNTIEVAKETGASRMILVKENITQPRGMCLDPSPGARWLFWTDWGENPRIERIGMDGTNRSTIINTKIYWPNGLALDIANKRIYFADSKFDFIDTCLYDGTKRIQVLAGSHYLLHPHSLTLFEDTMYWTDRQLNRVLSAHKFYGVNQTVVSHLISQPLSIHVNHPVLQPVTPNPCANASCAHLCLLSPTNPQGYTCKCQVGFKLQYNGQCAEEEVPYLMVLRGSQIIDVSLIPGSTKTGYITPVVGVEGGKFIDFDRRERMIYWLQTKDDDDENGTIYTTAYNGGNRTEFPNPFGDSGIIGAPSAMAFDWLGRNIFIGNRYASNIEAIKVDGKARYRTIVLVNNGNKTSVAKPKAMCVDPLEGHIFWIDDGSFGIPMKIGRVNMDGTNPIVLVDKVEKPEAITIDIPSKTIYFSSLYPAQIMAVSTDGRNLRIIVSKNIALPKALAVHDNKLYLLDPKYDKIERLDLPDGDDPTTIIDNDSELKTLTIYKKRVTGDHPCFVNNGGCEQICLPASGGTRVCACGMEYRKVTDTACEPFKTFAVVTQLDVARGYSLKDAKEAMVPIAGVGHHILHVDVYSSGNWIYWVEFNRGMWNGIFRIRPNGTELQHIVKQGIGSNGIRGLAIDWVAENMYFTNVFPHDNYVEVCKLDGSNRKILVKKTTDSPRELAVNPIKKYLYWIDYGQYPRLGKAYLDGSNWMPIVTSEISTPRDITIDPVTHDVYWVDSKQDTIQKVSYTGGNRQIIRRNLPNPMGVAIYGNDVYWVDRNLATVYKASKQGDTSMPTTVRSNLPKLRDIVIFDEKSQPPDPTNPCSSPGGSAGCSQLCFAMPKENSVPFKCECAVGKLAADGKNCESMEEYLVFATRTEIRAIGLDPQNTSVPFNSVGNLTNVVGVDFDYQDKKLLFTQIRPWAKIAWMQADSPSSSDIHTLISKGINPEGISYDWTQKKVYWTDSSNNSIYAMDLDGSNLVMIARVDRPRAIVVDPCNGSLYFTDWGRFGTSGKIFRTTMAGSLKRAVIDKNLSQPSGLAIDYEDRMLYWTDAVKEKIERSELDGSGRQILVSATIYPFAITVFGEYIFWTDLQLRGVYRAEKHTGANKVELVKRLEDSPRDLHIYSAARQQCKVNPCNISNGGCDQSCHPGLNGSAECKCDDSSRLVNEDRMCVPKNVTCDLNKFACRNGHCISRMWACDGDDDCGDGSDEDTNYCSYHSCSPNEFRCNNGRCIFKTWKCDHENDCRDGSDEDGCIYPPCAPGEFTCANYRCIPQSQVCNGVNDCKDNVTSDETHERCPRNTTCPPNHLKCEKTNICVEPYWLCDGDNDCGDNSDENPLHCAQRTCPQSSFRCPNHRCIPATWYCDGDDDCLDGSDEPPGYCQSEGRTCFGDLFTCDNGNCIPRIYICDGDNDCLDRSDEDERHQCNDRKCDEETEFTCTANKMWNRAQCIPRKWLCDGDPDCVDGADENVTLHHCPTPTPCAESQFTCNNGRCLNQNWLCDHDNDCGDGSDEGKFCNSRYKPCTSQEFTCHNFKCIREQYRCDGQDDCGDHSDEDGCPPKVKNTTCPNPRDFMCANGNCIDQQLVCNKEPDCADESDEPAHCNIDECILVEMNQCSHKCVDTPTSYYCECNPGYRLLDDGKACEDIDECTETPQVCSQQCQNTPGSFYCKCNYYWYERAADEHTCKRRDNILPWLVFTNKYYVRNMSIDASNYSLMHQDLINVVALDADYNEQMLYFCDVTAKTIFRAPIAGGEKEAIIRHDSLGLEGIAVDWVGRKLYWLDRHAKHLDVAELNGTNRKTLLTGIADPRAIVVHPGTGYLYFTSWHLQAYIGKMGMDGSNFTRILTWEDDIAWPNALTIDYFTDRIFYADAHLDYIAFADLEGHNRRKVLSGSAVPHVFAITVFDDFIFWTDWNLKAISRAEKFSGANLRVLRNTTHRPYDIHAYHPLRQLPYNNPCMENNGGCSHLCLISPPASSYLLEGYGQPGVTSYKCKCPNQFILDKDGKTCRANCTAGQHRCGPPDEKCIPWYWKCDGEKDCKDGSDEPTSCPPRVCRPSVFQCANGNCRPSVAVCDGADDCGDKSDEAHCSLECGELEFKCKSNGRCIHESWKCDGDADCKDGSDEDPAICHNRSCDLSTEFTCKNGRCIQKVWMCDSDNDCGDDSDEPAYMCRQRNCTTGWQRCPGHANYRCIPKWLFCDGKDDCRDGSDELPENCPKCDPEMDFKCANNRCVPKQWLCDFADDCGDGSDETEAMCKDRYRECSESEFKCDNGKCIASRWRCDSEDDCGDNSDENGCQEFVCKPYTFQCASGHCIASYLRCDGTRDCRDMSDEIGCPPRYPGGRYCPQSRFQCDNNLCVYLTDICDGSDDCGDGSDENASMCANFKCDTTRRFQCANHKCIAKYQLCDGIDNCGDGSDENNMTMCASRIHPCDSMIEYTCANKKCINRLKLCDFADDCGDSSDELGCHHNKPCLDSNKGGCSHYCHNITDGGYICACYPGYIIAQDDRKHCEDIDECATGQHQCSQLCTNLNGTYSCSCRQGFELSDSRSGVCRATDTDTMILFANGPGIRAYNAHNKEEVEVIANEKRVQALDFDPRSEYVFWIDGYDNSIKRSYMVNAKGGQVKIGYAQDLNIKSESGLTSLAVDWISGNLYWTEIDSSGATLFGRVMVSKADGRYRRSLITVGLEIPTSIVVDPEDGSNRKVIIKGDSLKHPVSLDVFENSLYWTTRRTGELIRQDKFGRGVPEVMIRHVPNSGGVKVYHQQRYNISLRNLCHEDQCTHLCVPIPGGYRCLCSDSIGPLQHRETVRSNERHCDATNERPLPAPRICPCRNGGLCQEVEDSKLQCDCPARFHGEYCEVTLGARSSNATAAIVIPIVVSILVLLGAAAVIMVLKKRPFGKPGGLGSLTGAQSVSFRQGSNVEFGVPAHERMEPLDVEYNLGDVSNKNRDFSNPMYDAVNTETGATNGTGASSMYELPAEMKPSSIQHKESPQLHLKRRELDPTPIDSGKDTQQLVEEDKSEC</sequence>
<dbReference type="Pfam" id="PF12998">
    <property type="entry name" value="ING"/>
    <property type="match status" value="1"/>
</dbReference>
<dbReference type="FunFam" id="4.10.400.10:FF:000034">
    <property type="entry name" value="Low-density lipoprotein receptor-related protein 2"/>
    <property type="match status" value="2"/>
</dbReference>
<evidence type="ECO:0000256" key="24">
    <source>
        <dbReference type="ARBA" id="ARBA00037878"/>
    </source>
</evidence>
<keyword evidence="9 30" id="KW-0812">Transmembrane</keyword>
<dbReference type="GO" id="GO:0005576">
    <property type="term" value="C:extracellular region"/>
    <property type="evidence" value="ECO:0007669"/>
    <property type="project" value="UniProtKB-SubCell"/>
</dbReference>
<dbReference type="GO" id="GO:0006412">
    <property type="term" value="P:translation"/>
    <property type="evidence" value="ECO:0007669"/>
    <property type="project" value="InterPro"/>
</dbReference>
<feature type="disulfide bond" evidence="27">
    <location>
        <begin position="4698"/>
        <end position="4713"/>
    </location>
</feature>
<dbReference type="FunFam" id="4.10.400.10:FF:000189">
    <property type="entry name" value="low-density lipoprotein receptor 1"/>
    <property type="match status" value="1"/>
</dbReference>
<feature type="disulfide bond" evidence="27">
    <location>
        <begin position="1294"/>
        <end position="1312"/>
    </location>
</feature>
<dbReference type="Pfam" id="PF14670">
    <property type="entry name" value="FXa_inhibition"/>
    <property type="match status" value="2"/>
</dbReference>
<dbReference type="SMART" id="SM00192">
    <property type="entry name" value="LDLa"/>
    <property type="match status" value="32"/>
</dbReference>
<keyword evidence="17 30" id="KW-1133">Transmembrane helix</keyword>
<feature type="disulfide bond" evidence="27">
    <location>
        <begin position="5019"/>
        <end position="5037"/>
    </location>
</feature>
<feature type="disulfide bond" evidence="27">
    <location>
        <begin position="2312"/>
        <end position="2327"/>
    </location>
</feature>
<feature type="disulfide bond" evidence="27">
    <location>
        <begin position="4021"/>
        <end position="4039"/>
    </location>
</feature>
<feature type="disulfide bond" evidence="27">
    <location>
        <begin position="4149"/>
        <end position="4161"/>
    </location>
</feature>
<dbReference type="SUPFAM" id="SSF52540">
    <property type="entry name" value="P-loop containing nucleoside triphosphate hydrolases"/>
    <property type="match status" value="1"/>
</dbReference>
<dbReference type="PROSITE" id="PS00022">
    <property type="entry name" value="EGF_1"/>
    <property type="match status" value="1"/>
</dbReference>
<dbReference type="GO" id="GO:0016324">
    <property type="term" value="C:apical plasma membrane"/>
    <property type="evidence" value="ECO:0007669"/>
    <property type="project" value="TreeGrafter"/>
</dbReference>
<dbReference type="CDD" id="cd16859">
    <property type="entry name" value="ING_ING4_5"/>
    <property type="match status" value="1"/>
</dbReference>
<feature type="disulfide bond" evidence="27">
    <location>
        <begin position="3865"/>
        <end position="3880"/>
    </location>
</feature>
<dbReference type="FunFam" id="4.10.400.10:FF:000011">
    <property type="entry name" value="Low-density lipoprotein receptor-related protein 1"/>
    <property type="match status" value="1"/>
</dbReference>
<dbReference type="CDD" id="cd00054">
    <property type="entry name" value="EGF_CA"/>
    <property type="match status" value="3"/>
</dbReference>
<evidence type="ECO:0000256" key="23">
    <source>
        <dbReference type="ARBA" id="ARBA00023274"/>
    </source>
</evidence>
<feature type="domain" description="EGF-like" evidence="31">
    <location>
        <begin position="5449"/>
        <end position="5483"/>
    </location>
</feature>
<dbReference type="FunFam" id="2.10.25.10:FF:000009">
    <property type="entry name" value="Low-density lipoprotein receptor isoform 1"/>
    <property type="match status" value="3"/>
</dbReference>
<dbReference type="FunFam" id="4.10.400.10:FF:000155">
    <property type="entry name" value="Low-density lipoprotein receptor"/>
    <property type="match status" value="1"/>
</dbReference>
<dbReference type="PROSITE" id="PS01209">
    <property type="entry name" value="LDLRA_1"/>
    <property type="match status" value="16"/>
</dbReference>
<dbReference type="Pfam" id="PF24468">
    <property type="entry name" value="EGF_LRP2"/>
    <property type="match status" value="1"/>
</dbReference>
<dbReference type="Pfam" id="PF01712">
    <property type="entry name" value="dNK"/>
    <property type="match status" value="1"/>
</dbReference>
<dbReference type="InterPro" id="IPR051221">
    <property type="entry name" value="LDLR-related"/>
</dbReference>
<dbReference type="SMART" id="SM00181">
    <property type="entry name" value="EGF"/>
    <property type="match status" value="23"/>
</dbReference>
<proteinExistence type="inferred from homology"/>
<gene>
    <name evidence="33" type="ORF">E2986_12742</name>
</gene>
<feature type="domain" description="EGF-like" evidence="31">
    <location>
        <begin position="4229"/>
        <end position="4270"/>
    </location>
</feature>
<dbReference type="Pfam" id="PF00096">
    <property type="entry name" value="zf-C2H2"/>
    <property type="match status" value="1"/>
</dbReference>
<dbReference type="SUPFAM" id="SSF57184">
    <property type="entry name" value="Growth factor receptor domain"/>
    <property type="match status" value="3"/>
</dbReference>
<feature type="disulfide bond" evidence="27">
    <location>
        <begin position="3885"/>
        <end position="3897"/>
    </location>
</feature>
<evidence type="ECO:0000256" key="25">
    <source>
        <dbReference type="PROSITE-ProRule" id="PRU00042"/>
    </source>
</evidence>
<dbReference type="InterPro" id="IPR029205">
    <property type="entry name" value="Clathrin-bd"/>
</dbReference>
<dbReference type="CDD" id="cd00112">
    <property type="entry name" value="LDLa"/>
    <property type="match status" value="30"/>
</dbReference>
<evidence type="ECO:0000256" key="26">
    <source>
        <dbReference type="PROSITE-ProRule" id="PRU00076"/>
    </source>
</evidence>
<feature type="region of interest" description="Disordered" evidence="29">
    <location>
        <begin position="1241"/>
        <end position="1263"/>
    </location>
</feature>
<dbReference type="FunFam" id="4.10.400.10:FF:000204">
    <property type="entry name" value="Putative low-density lipoprotein receptor"/>
    <property type="match status" value="1"/>
</dbReference>